<reference evidence="5" key="1">
    <citation type="submission" date="2017-09" db="EMBL/GenBank/DDBJ databases">
        <authorList>
            <person name="Varghese N."/>
            <person name="Submissions S."/>
        </authorList>
    </citation>
    <scope>NUCLEOTIDE SEQUENCE [LARGE SCALE GENOMIC DNA]</scope>
    <source>
        <strain evidence="5">CGMCC 1.8913</strain>
    </source>
</reference>
<evidence type="ECO:0000256" key="1">
    <source>
        <dbReference type="ARBA" id="ARBA00004241"/>
    </source>
</evidence>
<dbReference type="InterPro" id="IPR016977">
    <property type="entry name" value="ComGF"/>
</dbReference>
<accession>A0A285NMX6</accession>
<evidence type="ECO:0000256" key="3">
    <source>
        <dbReference type="SAM" id="Phobius"/>
    </source>
</evidence>
<proteinExistence type="predicted"/>
<dbReference type="InterPro" id="IPR012902">
    <property type="entry name" value="N_methyl_site"/>
</dbReference>
<dbReference type="EMBL" id="OBEK01000002">
    <property type="protein sequence ID" value="SNZ10805.1"/>
    <property type="molecule type" value="Genomic_DNA"/>
</dbReference>
<dbReference type="Pfam" id="PF07963">
    <property type="entry name" value="N_methyl"/>
    <property type="match status" value="1"/>
</dbReference>
<keyword evidence="3" id="KW-0472">Membrane</keyword>
<evidence type="ECO:0000313" key="4">
    <source>
        <dbReference type="EMBL" id="SNZ10805.1"/>
    </source>
</evidence>
<dbReference type="AlphaFoldDB" id="A0A285NMX6"/>
<evidence type="ECO:0000256" key="2">
    <source>
        <dbReference type="ARBA" id="ARBA00023287"/>
    </source>
</evidence>
<dbReference type="NCBIfam" id="NF041002">
    <property type="entry name" value="pilin_ComGF"/>
    <property type="match status" value="1"/>
</dbReference>
<dbReference type="GO" id="GO:0030420">
    <property type="term" value="P:establishment of competence for transformation"/>
    <property type="evidence" value="ECO:0007669"/>
    <property type="project" value="UniProtKB-KW"/>
</dbReference>
<dbReference type="PROSITE" id="PS00409">
    <property type="entry name" value="PROKAR_NTER_METHYL"/>
    <property type="match status" value="1"/>
</dbReference>
<gene>
    <name evidence="4" type="ORF">SAMN05421503_1865</name>
</gene>
<dbReference type="RefSeq" id="WP_179636932.1">
    <property type="nucleotide sequence ID" value="NZ_OBEK01000002.1"/>
</dbReference>
<feature type="transmembrane region" description="Helical" evidence="3">
    <location>
        <begin position="12"/>
        <end position="32"/>
    </location>
</feature>
<comment type="subcellular location">
    <subcellularLocation>
        <location evidence="1">Cell surface</location>
    </subcellularLocation>
</comment>
<sequence>MGISKDKGFTLLEALISLGILVLIVSTLPLLLTPLQHEANAEAVSIRQGLYFISLEIYKGNNIKAADGKLYVQNQQGQTAVFEKYKNMIRRQVNGKGHEVYLHRIQDWKVIQYGDTIVITIKANKDELYEKRLSIQ</sequence>
<dbReference type="Proteomes" id="UP000219356">
    <property type="component" value="Unassembled WGS sequence"/>
</dbReference>
<keyword evidence="3" id="KW-1133">Transmembrane helix</keyword>
<keyword evidence="3" id="KW-0812">Transmembrane</keyword>
<keyword evidence="2" id="KW-0178">Competence</keyword>
<protein>
    <submittedName>
        <fullName evidence="4">Competence protein ComGF</fullName>
    </submittedName>
</protein>
<name>A0A285NMX6_9BACI</name>
<dbReference type="Pfam" id="PF15980">
    <property type="entry name" value="ComGF"/>
    <property type="match status" value="1"/>
</dbReference>
<keyword evidence="5" id="KW-1185">Reference proteome</keyword>
<evidence type="ECO:0000313" key="5">
    <source>
        <dbReference type="Proteomes" id="UP000219356"/>
    </source>
</evidence>
<dbReference type="GO" id="GO:0009986">
    <property type="term" value="C:cell surface"/>
    <property type="evidence" value="ECO:0007669"/>
    <property type="project" value="UniProtKB-SubCell"/>
</dbReference>
<organism evidence="4 5">
    <name type="scientific">Terribacillus aidingensis</name>
    <dbReference type="NCBI Taxonomy" id="586416"/>
    <lineage>
        <taxon>Bacteria</taxon>
        <taxon>Bacillati</taxon>
        <taxon>Bacillota</taxon>
        <taxon>Bacilli</taxon>
        <taxon>Bacillales</taxon>
        <taxon>Bacillaceae</taxon>
        <taxon>Terribacillus</taxon>
    </lineage>
</organism>